<comment type="caution">
    <text evidence="1">The sequence shown here is derived from an EMBL/GenBank/DDBJ whole genome shotgun (WGS) entry which is preliminary data.</text>
</comment>
<protein>
    <submittedName>
        <fullName evidence="1">Minor capsid protein</fullName>
    </submittedName>
</protein>
<reference evidence="1 2" key="1">
    <citation type="submission" date="2022-05" db="EMBL/GenBank/DDBJ databases">
        <title>Genome Sequencing of Bee-Associated Microbes.</title>
        <authorList>
            <person name="Dunlap C."/>
        </authorList>
    </citation>
    <scope>NUCLEOTIDE SEQUENCE [LARGE SCALE GENOMIC DNA]</scope>
    <source>
        <strain evidence="1 2">NRRL NRS-750</strain>
    </source>
</reference>
<proteinExistence type="predicted"/>
<keyword evidence="2" id="KW-1185">Reference proteome</keyword>
<dbReference type="Proteomes" id="UP001527090">
    <property type="component" value="Unassembled WGS sequence"/>
</dbReference>
<organism evidence="1 2">
    <name type="scientific">Paenibacillus alvei</name>
    <name type="common">Bacillus alvei</name>
    <dbReference type="NCBI Taxonomy" id="44250"/>
    <lineage>
        <taxon>Bacteria</taxon>
        <taxon>Bacillati</taxon>
        <taxon>Bacillota</taxon>
        <taxon>Bacilli</taxon>
        <taxon>Bacillales</taxon>
        <taxon>Paenibacillaceae</taxon>
        <taxon>Paenibacillus</taxon>
    </lineage>
</organism>
<dbReference type="EMBL" id="JAMDLY010000024">
    <property type="protein sequence ID" value="MCY9532978.1"/>
    <property type="molecule type" value="Genomic_DNA"/>
</dbReference>
<sequence>MLTVPDINAYLRKAVPYTYVGNEFESGNPDDCAYTRLTGGLPPSEWTTKSKPSFQVVVRGKASVADAKATEIFTHLHGKSEFHIGSTRIIKCKADQSSPIYLGKDANSRAMYSLNFTVTTI</sequence>
<gene>
    <name evidence="1" type="ORF">M5X04_27080</name>
</gene>
<name>A0ABT4EGU9_PAEAL</name>
<accession>A0ABT4EGU9</accession>
<dbReference type="InterPro" id="IPR024411">
    <property type="entry name" value="Tail_terminator_phage"/>
</dbReference>
<evidence type="ECO:0000313" key="1">
    <source>
        <dbReference type="EMBL" id="MCY9532978.1"/>
    </source>
</evidence>
<evidence type="ECO:0000313" key="2">
    <source>
        <dbReference type="Proteomes" id="UP001527090"/>
    </source>
</evidence>
<dbReference type="Pfam" id="PF12691">
    <property type="entry name" value="Phage_tail_terminator_6"/>
    <property type="match status" value="1"/>
</dbReference>